<reference evidence="3" key="1">
    <citation type="submission" date="2018-05" db="EMBL/GenBank/DDBJ databases">
        <authorList>
            <person name="Lanie J.A."/>
            <person name="Ng W.-L."/>
            <person name="Kazmierczak K.M."/>
            <person name="Andrzejewski T.M."/>
            <person name="Davidsen T.M."/>
            <person name="Wayne K.J."/>
            <person name="Tettelin H."/>
            <person name="Glass J.I."/>
            <person name="Rusch D."/>
            <person name="Podicherti R."/>
            <person name="Tsui H.-C.T."/>
            <person name="Winkler M.E."/>
        </authorList>
    </citation>
    <scope>NUCLEOTIDE SEQUENCE</scope>
</reference>
<dbReference type="Gene3D" id="1.25.10.10">
    <property type="entry name" value="Leucine-rich Repeat Variant"/>
    <property type="match status" value="1"/>
</dbReference>
<dbReference type="InterPro" id="IPR029058">
    <property type="entry name" value="AB_hydrolase_fold"/>
</dbReference>
<dbReference type="InterPro" id="IPR011989">
    <property type="entry name" value="ARM-like"/>
</dbReference>
<feature type="domain" description="AB hydrolase-1" evidence="2">
    <location>
        <begin position="301"/>
        <end position="447"/>
    </location>
</feature>
<gene>
    <name evidence="3" type="ORF">METZ01_LOCUS168739</name>
</gene>
<dbReference type="PANTHER" id="PTHR22946:SF0">
    <property type="entry name" value="DIENELACTONE HYDROLASE DOMAIN-CONTAINING PROTEIN"/>
    <property type="match status" value="1"/>
</dbReference>
<dbReference type="InterPro" id="IPR021133">
    <property type="entry name" value="HEAT_type_2"/>
</dbReference>
<dbReference type="PROSITE" id="PS50077">
    <property type="entry name" value="HEAT_REPEAT"/>
    <property type="match status" value="1"/>
</dbReference>
<proteinExistence type="inferred from homology"/>
<feature type="non-terminal residue" evidence="3">
    <location>
        <position position="1"/>
    </location>
</feature>
<dbReference type="GO" id="GO:0052689">
    <property type="term" value="F:carboxylic ester hydrolase activity"/>
    <property type="evidence" value="ECO:0007669"/>
    <property type="project" value="UniProtKB-KW"/>
</dbReference>
<dbReference type="AlphaFoldDB" id="A0A382BQ28"/>
<organism evidence="3">
    <name type="scientific">marine metagenome</name>
    <dbReference type="NCBI Taxonomy" id="408172"/>
    <lineage>
        <taxon>unclassified sequences</taxon>
        <taxon>metagenomes</taxon>
        <taxon>ecological metagenomes</taxon>
    </lineage>
</organism>
<dbReference type="PANTHER" id="PTHR22946">
    <property type="entry name" value="DIENELACTONE HYDROLASE DOMAIN-CONTAINING PROTEIN-RELATED"/>
    <property type="match status" value="1"/>
</dbReference>
<evidence type="ECO:0000259" key="2">
    <source>
        <dbReference type="Pfam" id="PF12697"/>
    </source>
</evidence>
<dbReference type="Pfam" id="PF12697">
    <property type="entry name" value="Abhydrolase_6"/>
    <property type="match status" value="1"/>
</dbReference>
<dbReference type="InterPro" id="IPR050261">
    <property type="entry name" value="FrsA_esterase"/>
</dbReference>
<dbReference type="Gene3D" id="3.40.50.1820">
    <property type="entry name" value="alpha/beta hydrolase"/>
    <property type="match status" value="1"/>
</dbReference>
<dbReference type="EMBL" id="UINC01030843">
    <property type="protein sequence ID" value="SVB15885.1"/>
    <property type="molecule type" value="Genomic_DNA"/>
</dbReference>
<dbReference type="SUPFAM" id="SSF53474">
    <property type="entry name" value="alpha/beta-Hydrolases"/>
    <property type="match status" value="1"/>
</dbReference>
<dbReference type="InterPro" id="IPR000073">
    <property type="entry name" value="AB_hydrolase_1"/>
</dbReference>
<dbReference type="SUPFAM" id="SSF48371">
    <property type="entry name" value="ARM repeat"/>
    <property type="match status" value="1"/>
</dbReference>
<evidence type="ECO:0000313" key="3">
    <source>
        <dbReference type="EMBL" id="SVB15885.1"/>
    </source>
</evidence>
<sequence>EAGDWQIVKQGERLQAAFDDVTSQDGKKGFTVSLPDATKTSDEDFAGIAQVLELSNLEKGISFYVKDDYTGDTKGYHWMELLLDREVIWEADVAGGDTQWRKVSLDLTRYLEQPKLKQVARNKYEKDKNYKITFRVFERRGVNRFGIQVWADNFTLLKKTPADPQNCPKKKVAPLPRELLVYYDEADRLQPFSKPEHFEIKRQQIIDGMLLGMGKLPERPKRGSIKDFNIRVLNNTQQRGRYVKKTITFEAAEGEMIHAFLYEPLDKQAGKKRPGIVGMHPTGNAGKGSFESWPLCNFPIELAMMGYVVIVPDYPGFGDARPYDFDTDRYDSGTIKGVFNHMTCVDLLRVHPDVDPNKIGTIGHSLGGHNAMFLAAFDDRVKIAVSSCGWTPFEYYETKKGRLKTWAVPRYMPPLETVYQSDHKKFPFDFHEVAAAIAPRVFLSSSPTADGVFPGWGPKAAEPLIRKYYKACGAEKAFQFHQPRAQHRFPWDTRQKAYRSMNDAFDYHFHGTLGLLAERKGAEAIPTLRKSLQDANPRVRWSAAHLLSTLGDNSGIDQMKKDLETFSSDKRNPEHALEVAKTLATLGDSSGYALAADLAVRGTTHGQRWRAAVALAHLANIDKATLKAKGMDPVSRLKIMAAEEKHEGVFFVLIDQVHKILKDRSDMIAIFAVAKESKHHKEPPPGNKFTIA</sequence>
<comment type="similarity">
    <text evidence="1">Belongs to the AB hydrolase superfamily. FUS2 hydrolase family.</text>
</comment>
<accession>A0A382BQ28</accession>
<dbReference type="InterPro" id="IPR016024">
    <property type="entry name" value="ARM-type_fold"/>
</dbReference>
<name>A0A382BQ28_9ZZZZ</name>
<protein>
    <recommendedName>
        <fullName evidence="2">AB hydrolase-1 domain-containing protein</fullName>
    </recommendedName>
</protein>
<evidence type="ECO:0000256" key="1">
    <source>
        <dbReference type="ARBA" id="ARBA00038115"/>
    </source>
</evidence>
<feature type="non-terminal residue" evidence="3">
    <location>
        <position position="692"/>
    </location>
</feature>
<dbReference type="Pfam" id="PF13646">
    <property type="entry name" value="HEAT_2"/>
    <property type="match status" value="1"/>
</dbReference>